<evidence type="ECO:0000259" key="2">
    <source>
        <dbReference type="Pfam" id="PF17803"/>
    </source>
</evidence>
<dbReference type="NCBIfam" id="TIGR01965">
    <property type="entry name" value="VCBS_repeat"/>
    <property type="match status" value="9"/>
</dbReference>
<dbReference type="InterPro" id="IPR011049">
    <property type="entry name" value="Serralysin-like_metalloprot_C"/>
</dbReference>
<keyword evidence="1" id="KW-0106">Calcium</keyword>
<dbReference type="EMBL" id="CP045857">
    <property type="protein sequence ID" value="QIJ06162.1"/>
    <property type="molecule type" value="Genomic_DNA"/>
</dbReference>
<dbReference type="InterPro" id="IPR040853">
    <property type="entry name" value="RapA2_cadherin-like"/>
</dbReference>
<reference evidence="3 4" key="1">
    <citation type="submission" date="2019-11" db="EMBL/GenBank/DDBJ databases">
        <title>Complete Genome Sequence of Shewanella chilikensis Strain DC57, Isolated from Corroded Seal Rings at a floating production facility in Australia.</title>
        <authorList>
            <person name="Salgar-Chaparro S.J."/>
            <person name="Castillo-Villamizar G.A."/>
            <person name="Poehlein A."/>
            <person name="Daniel R."/>
            <person name="Machuca L."/>
        </authorList>
    </citation>
    <scope>NUCLEOTIDE SEQUENCE [LARGE SCALE GENOMIC DNA]</scope>
    <source>
        <strain evidence="3 4">DC57</strain>
    </source>
</reference>
<protein>
    <submittedName>
        <fullName evidence="3">Retention module-containing protein</fullName>
    </submittedName>
</protein>
<dbReference type="Pfam" id="PF17963">
    <property type="entry name" value="Big_9"/>
    <property type="match status" value="1"/>
</dbReference>
<gene>
    <name evidence="3" type="ORF">GII14_19670</name>
</gene>
<dbReference type="GO" id="GO:0005509">
    <property type="term" value="F:calcium ion binding"/>
    <property type="evidence" value="ECO:0007669"/>
    <property type="project" value="InterPro"/>
</dbReference>
<dbReference type="Gene3D" id="2.60.40.10">
    <property type="entry name" value="Immunoglobulins"/>
    <property type="match status" value="5"/>
</dbReference>
<dbReference type="RefSeq" id="WP_165565747.1">
    <property type="nucleotide sequence ID" value="NZ_CP045857.1"/>
</dbReference>
<organism evidence="3 4">
    <name type="scientific">Shewanella chilikensis</name>
    <dbReference type="NCBI Taxonomy" id="558541"/>
    <lineage>
        <taxon>Bacteria</taxon>
        <taxon>Pseudomonadati</taxon>
        <taxon>Pseudomonadota</taxon>
        <taxon>Gammaproteobacteria</taxon>
        <taxon>Alteromonadales</taxon>
        <taxon>Shewanellaceae</taxon>
        <taxon>Shewanella</taxon>
    </lineage>
</organism>
<dbReference type="Pfam" id="PF00353">
    <property type="entry name" value="HemolysinCabind"/>
    <property type="match status" value="1"/>
</dbReference>
<dbReference type="InterPro" id="IPR047777">
    <property type="entry name" value="LapA-like_RM"/>
</dbReference>
<accession>A0A6G7LWM0</accession>
<dbReference type="Proteomes" id="UP000502117">
    <property type="component" value="Chromosome"/>
</dbReference>
<dbReference type="Pfam" id="PF17803">
    <property type="entry name" value="Cadherin_4"/>
    <property type="match status" value="1"/>
</dbReference>
<sequence>MGVAISKQDAVVTNLVGQLKAKDENGNIRDLNIGDVIRNGEEIIFTANDTFTIEYADGTRLTEQNAQPSAQPQPDASAADVAQFANEGVDAEIAALQAQILAGDDPTANLPATAAGAGTAGNQGGFDYISVARDGSEVLASAGYDTSGFEQTAITTQEEILLEDLPLVGPTLDSGTATLSDANLPTGTTPSSTALTQTGNLSFSAAAGVASLTLDGIAIVSDGVFDGPVSINTEYGVLTISAVDLINGNISYSFTLNSAVDHSSSDDFSQAFNLILTDLEGNSVGNTLTISVLDDAPSGQDDINSVDEDSLLAISGNLLDNDVQGADTAQVTAAGSGGNLDNAISNQSQVSGSYGLLTLNADGSYSYQINSTAQAVQALAQGESLTETFSYLLTDADGDTSIQTLTITITGTNDVPVISTPQPGEADGAVREAGQFDDGSIDPGTPSVSGQLSASDVDNGAVLIWSGSADSPLGSFSIDATTGAWNYQLDNAAADGLLEGEIRTETFSVTVTDEFGASAEQLVTITIIGTNDAPILSADSSGSLTEDVDIINGILSDSGALSFTDVDIGDSHVVSSSYNGDASWSGGALDQATQDALAQGFSADNSGWSYEIANSLVQFLAIGETITLSFTLTVTDDFGASDSQQVTLTITGTNDAPVLSIDMSGAVTEDVDVINGMLSDSGDLSFTDVDINDGHSVSSSYNNDVSWTNNPPLDQATQDALAAGFSVDNSGWNYEIANSLVQFLAVGETITLSFDVTVDDGNGGTDTETVTVTITGTNDAPVLSIDMSGAVTEDVDVINGMLSDSGDLSFTDVDINDGHSVSSSYNNDVSWTNNPPLDQATQDALAAGFSVNNSGWNYEIANSLVQFLAVGETITLSFDVSVDDGNGGTDTETVTVTITGTNDAPVLTIDMSGAVTEDVDVINGMLSDSGDLSFTDVDINDSHSVSSSYNNDVSWTNNPPLDQATQDALAAGFSVDNSGWNYEIANSLVQFLAVGETITLSFDVTVDDGNGGTDTETVTVTITGTNDAPVLSIDMSGAVTEDVDVINGMLSDSGDLSFTDVDINDSHSVSSSYNNDVSWTNNPPLDQAIQDALAAGFSVDNSGWNYEIANSLVQFLAVGETITLSFDVSVDDGNGGTDTETVTVTITGTNDAPVLSIDMSGAVTEDVDVINGMLSDSGDLSFTDVDINDSHSVSSSYNNDVSWTNNPPLDQAIQDALAAGFSVDNSGWNYEIANSLVQFLAVGETITLSFDVTVDDGNGGTDTETVTVTITGTNDAPVLSIDMSGAVTEDVDVINGMLSDSGDLSFTDVDINDSHSVSSSYNDDATWSNNIPLDPALISALEAGFSVDNSGWNYEIANSLVQFLAAGETITLSFDVTVDDGNGGTDTETVTITINGTNDPVEGEFAKEIWVPASLLQLSDPYLAGYPLNIDVPTDVDATDEISITNLSLEFIDPAETAELGSIWYWDDGEQMLVQYDFDNPEALSAAELGSLVYMPGNNGDIEEQLDISLTFTVNSGTDQVDGDFIIHAVPGNSLGGESVTIGDGSSPLTSGNDQDAILSISGGFADAINLAPSAGSLDLFTDFQKSPFAIPIPGNERDIDTTAGSKRETEVSVRLTINGITFIVLLADPVDNIEQTWFYDADTGLMKASIGYNQIVQESDNSITLADYLTLNPAQAADQWTITYFDNDGGSYQARYVQAVFTHELLPDDAITITGSDDIDNLIFGSTQGDSLTGANQSDEIVGREGNDTIKGLEGDDQLLGGAGNDHIFAGTGADYLVGGPGSDRLDAGSDNDRDILIWDAGSADGSTDEVYNFAPNTDALDLSDILVNEENGVLDDYLDFSFVNGNTIITVDTTGAGGDSVTIVLNGVDLSTEYGTTDEGLIIQSLISDGALLVTQPVVQASLPEPNYTYLSEEQLVP</sequence>
<evidence type="ECO:0000313" key="3">
    <source>
        <dbReference type="EMBL" id="QIJ06162.1"/>
    </source>
</evidence>
<evidence type="ECO:0000256" key="1">
    <source>
        <dbReference type="ARBA" id="ARBA00022837"/>
    </source>
</evidence>
<evidence type="ECO:0000313" key="4">
    <source>
        <dbReference type="Proteomes" id="UP000502117"/>
    </source>
</evidence>
<feature type="domain" description="RapA2 cadherin-like" evidence="2">
    <location>
        <begin position="287"/>
        <end position="367"/>
    </location>
</feature>
<name>A0A6G7LWM0_9GAMM</name>
<dbReference type="NCBIfam" id="NF033682">
    <property type="entry name" value="retention_LapA"/>
    <property type="match status" value="1"/>
</dbReference>
<dbReference type="InterPro" id="IPR001343">
    <property type="entry name" value="Hemolysn_Ca-bd"/>
</dbReference>
<dbReference type="SUPFAM" id="SSF51120">
    <property type="entry name" value="beta-Roll"/>
    <property type="match status" value="1"/>
</dbReference>
<dbReference type="KEGG" id="schk:GII14_19670"/>
<proteinExistence type="predicted"/>
<dbReference type="InterPro" id="IPR018511">
    <property type="entry name" value="Hemolysin-typ_Ca-bd_CS"/>
</dbReference>
<dbReference type="PROSITE" id="PS00330">
    <property type="entry name" value="HEMOLYSIN_CALCIUM"/>
    <property type="match status" value="2"/>
</dbReference>
<dbReference type="InterPro" id="IPR013783">
    <property type="entry name" value="Ig-like_fold"/>
</dbReference>
<dbReference type="InterPro" id="IPR010221">
    <property type="entry name" value="VCBS_dom"/>
</dbReference>